<dbReference type="Gene3D" id="2.60.120.560">
    <property type="entry name" value="Exo-inulinase, domain 1"/>
    <property type="match status" value="1"/>
</dbReference>
<keyword evidence="3 8" id="KW-0378">Hydrolase</keyword>
<dbReference type="InterPro" id="IPR013320">
    <property type="entry name" value="ConA-like_dom_sf"/>
</dbReference>
<evidence type="ECO:0000313" key="12">
    <source>
        <dbReference type="Proteomes" id="UP000004994"/>
    </source>
</evidence>
<dbReference type="InParanoid" id="A0A3Q7HRU2"/>
<dbReference type="FunCoup" id="A0A3Q7HRU2">
    <property type="interactions" value="192"/>
</dbReference>
<dbReference type="Proteomes" id="UP000004994">
    <property type="component" value="Chromosome 6"/>
</dbReference>
<feature type="domain" description="Glycosyl hydrolase family 32 N-terminal" evidence="9">
    <location>
        <begin position="254"/>
        <end position="556"/>
    </location>
</feature>
<dbReference type="SMART" id="SM00640">
    <property type="entry name" value="Glyco_32"/>
    <property type="match status" value="1"/>
</dbReference>
<evidence type="ECO:0000313" key="11">
    <source>
        <dbReference type="EnsemblPlants" id="Solyc06g064620.3.1"/>
    </source>
</evidence>
<dbReference type="FunFam" id="3.40.1120.10:FF:000001">
    <property type="entry name" value="Ribosomal protein L15"/>
    <property type="match status" value="1"/>
</dbReference>
<keyword evidence="12" id="KW-1185">Reference proteome</keyword>
<evidence type="ECO:0000256" key="8">
    <source>
        <dbReference type="RuleBase" id="RU362110"/>
    </source>
</evidence>
<dbReference type="SUPFAM" id="SSF49899">
    <property type="entry name" value="Concanavalin A-like lectins/glucanases"/>
    <property type="match status" value="1"/>
</dbReference>
<protein>
    <recommendedName>
        <fullName evidence="7">Ribosomal protein L15</fullName>
    </recommendedName>
</protein>
<dbReference type="InterPro" id="IPR023296">
    <property type="entry name" value="Glyco_hydro_beta-prop_sf"/>
</dbReference>
<comment type="similarity">
    <text evidence="2 8">Belongs to the glycosyl hydrolase 32 family.</text>
</comment>
<dbReference type="InterPro" id="IPR050551">
    <property type="entry name" value="Fructan_Metab_Enzymes"/>
</dbReference>
<dbReference type="CDD" id="cd18624">
    <property type="entry name" value="GH32_Fruct1-like"/>
    <property type="match status" value="1"/>
</dbReference>
<dbReference type="PROSITE" id="PS01194">
    <property type="entry name" value="RIBOSOMAL_L15E"/>
    <property type="match status" value="1"/>
</dbReference>
<dbReference type="GO" id="GO:0003735">
    <property type="term" value="F:structural constituent of ribosome"/>
    <property type="evidence" value="ECO:0007669"/>
    <property type="project" value="InterPro"/>
</dbReference>
<keyword evidence="6 8" id="KW-0326">Glycosidase</keyword>
<dbReference type="GO" id="GO:0005840">
    <property type="term" value="C:ribosome"/>
    <property type="evidence" value="ECO:0007669"/>
    <property type="project" value="UniProtKB-KW"/>
</dbReference>
<comment type="similarity">
    <text evidence="1 7">Belongs to the eukaryotic ribosomal protein eL15 family.</text>
</comment>
<dbReference type="PaxDb" id="4081-Solyc06g064620.2.1"/>
<dbReference type="FunFam" id="2.60.120.560:FF:000002">
    <property type="entry name" value="Beta-fructofuranosidase, insoluble isoenzyme CWINV1"/>
    <property type="match status" value="1"/>
</dbReference>
<dbReference type="InterPro" id="IPR013148">
    <property type="entry name" value="Glyco_hydro_32_N"/>
</dbReference>
<dbReference type="GO" id="GO:1990904">
    <property type="term" value="C:ribonucleoprotein complex"/>
    <property type="evidence" value="ECO:0007669"/>
    <property type="project" value="UniProtKB-KW"/>
</dbReference>
<evidence type="ECO:0000259" key="9">
    <source>
        <dbReference type="Pfam" id="PF00251"/>
    </source>
</evidence>
<dbReference type="GO" id="GO:0006412">
    <property type="term" value="P:translation"/>
    <property type="evidence" value="ECO:0007669"/>
    <property type="project" value="InterPro"/>
</dbReference>
<feature type="domain" description="Glycosyl hydrolase family 32 C-terminal" evidence="10">
    <location>
        <begin position="559"/>
        <end position="754"/>
    </location>
</feature>
<dbReference type="NCBIfam" id="NF003269">
    <property type="entry name" value="PRK04243.1"/>
    <property type="match status" value="1"/>
</dbReference>
<dbReference type="InterPro" id="IPR000439">
    <property type="entry name" value="Ribosomal_eL15"/>
</dbReference>
<dbReference type="InterPro" id="IPR020925">
    <property type="entry name" value="Ribosomal_eL15_CS"/>
</dbReference>
<evidence type="ECO:0000256" key="5">
    <source>
        <dbReference type="ARBA" id="ARBA00023274"/>
    </source>
</evidence>
<dbReference type="InterPro" id="IPR013189">
    <property type="entry name" value="Glyco_hydro_32_C"/>
</dbReference>
<dbReference type="OMA" id="HAPIYFD"/>
<keyword evidence="5 7" id="KW-0687">Ribonucleoprotein</keyword>
<sequence>MGLWAKKAIPEGNDTPFYNVSLKTLETPNTTEVEEQQTQWNSGLFLTFGGNAGAYTYVSELWRKKQSDVMRFLQRVRCWEYRQLPSIVRVTRPTRPDKARRLGYKAKQGYVVYRVRVKRGGRKRPVSKGIVYGKPTNQGVTQLKFQRSKRSVAEERAGRKLGGLRVLNSYWINEDSTYKYFEVILVDQAHAAIRNDPRINWICNPVHKHRELRGLTSAGKKYRGLRGRGHLHHKARPSRRATWKRNQTLSLRRPMIYKGIYHLFYQYNPESAEWGNIAWGHSTSTDLVNWTIHPPALLPSDAYDINGCWSGSATILQDGTPAILYTGGNSQKVQLQNLAVPKDPSDPYLVEWVKSPDNPIMIPNEDEKESFRDPTTAWLGPDGIWRVVIGNERENRGTAVLYKSEDFIRWTEAERPLHSSSETTMWECPDFFPVLVDGENGLDISEIFSGIKHVLKNSVARSFVDYYTVGAYDHHNDVYTPDEGSVDNESGLRLDYGRYYASKSFFDSEKKRRIFIAWVNESTSKEIDLIKGWSGLQSFPRKIWLDKGGKQLVQWPVEEIEMLRTNKVDLQNITLEAGLKREICGVTAAQADVEISFSIPIAVLEQAEVLESNWTNPQEIANQSGSLANTGVGPFGLLVLASNKIEEYTAIFFRIFKKNDKFVVLMGCDQKRSSVGLEYDKTNYGAFLDIDPLTEKLSLRTLIDHSIVESFGGGGKACITTRAYPTLAINDNAHIFVFNNGSQHVDISTLSAWSLNQAHIN</sequence>
<dbReference type="Gene3D" id="3.40.1120.10">
    <property type="entry name" value="Ribosomal protein l15e"/>
    <property type="match status" value="1"/>
</dbReference>
<evidence type="ECO:0000256" key="3">
    <source>
        <dbReference type="ARBA" id="ARBA00022801"/>
    </source>
</evidence>
<dbReference type="SUPFAM" id="SSF54189">
    <property type="entry name" value="Ribosomal proteins S24e, L23 and L15e"/>
    <property type="match status" value="1"/>
</dbReference>
<evidence type="ECO:0000256" key="6">
    <source>
        <dbReference type="ARBA" id="ARBA00023295"/>
    </source>
</evidence>
<dbReference type="GO" id="GO:0005975">
    <property type="term" value="P:carbohydrate metabolic process"/>
    <property type="evidence" value="ECO:0007669"/>
    <property type="project" value="InterPro"/>
</dbReference>
<dbReference type="Pfam" id="PF00827">
    <property type="entry name" value="Ribosomal_L15e"/>
    <property type="match status" value="1"/>
</dbReference>
<dbReference type="STRING" id="4081.A0A3Q7HRU2"/>
<evidence type="ECO:0000256" key="2">
    <source>
        <dbReference type="ARBA" id="ARBA00009902"/>
    </source>
</evidence>
<dbReference type="SUPFAM" id="SSF75005">
    <property type="entry name" value="Arabinanase/levansucrase/invertase"/>
    <property type="match status" value="1"/>
</dbReference>
<reference evidence="11" key="1">
    <citation type="journal article" date="2012" name="Nature">
        <title>The tomato genome sequence provides insights into fleshy fruit evolution.</title>
        <authorList>
            <consortium name="Tomato Genome Consortium"/>
        </authorList>
    </citation>
    <scope>NUCLEOTIDE SEQUENCE [LARGE SCALE GENOMIC DNA]</scope>
    <source>
        <strain evidence="11">cv. Heinz 1706</strain>
    </source>
</reference>
<dbReference type="InterPro" id="IPR012678">
    <property type="entry name" value="Ribosomal_uL23/eL15/eS24_sf"/>
</dbReference>
<dbReference type="GO" id="GO:0004553">
    <property type="term" value="F:hydrolase activity, hydrolyzing O-glycosyl compounds"/>
    <property type="evidence" value="ECO:0007669"/>
    <property type="project" value="InterPro"/>
</dbReference>
<dbReference type="PANTHER" id="PTHR31953">
    <property type="entry name" value="BETA-FRUCTOFURANOSIDASE, INSOLUBLE ISOENZYME CWINV1-RELATED"/>
    <property type="match status" value="1"/>
</dbReference>
<dbReference type="Pfam" id="PF08244">
    <property type="entry name" value="Glyco_hydro_32C"/>
    <property type="match status" value="1"/>
</dbReference>
<evidence type="ECO:0000259" key="10">
    <source>
        <dbReference type="Pfam" id="PF08244"/>
    </source>
</evidence>
<dbReference type="GO" id="GO:0003729">
    <property type="term" value="F:mRNA binding"/>
    <property type="evidence" value="ECO:0007669"/>
    <property type="project" value="UniProtKB-ARBA"/>
</dbReference>
<dbReference type="Pfam" id="PF00251">
    <property type="entry name" value="Glyco_hydro_32N"/>
    <property type="match status" value="1"/>
</dbReference>
<evidence type="ECO:0000256" key="1">
    <source>
        <dbReference type="ARBA" id="ARBA00006857"/>
    </source>
</evidence>
<dbReference type="InterPro" id="IPR001362">
    <property type="entry name" value="Glyco_hydro_32"/>
</dbReference>
<dbReference type="AlphaFoldDB" id="A0A3Q7HRU2"/>
<organism evidence="11">
    <name type="scientific">Solanum lycopersicum</name>
    <name type="common">Tomato</name>
    <name type="synonym">Lycopersicon esculentum</name>
    <dbReference type="NCBI Taxonomy" id="4081"/>
    <lineage>
        <taxon>Eukaryota</taxon>
        <taxon>Viridiplantae</taxon>
        <taxon>Streptophyta</taxon>
        <taxon>Embryophyta</taxon>
        <taxon>Tracheophyta</taxon>
        <taxon>Spermatophyta</taxon>
        <taxon>Magnoliopsida</taxon>
        <taxon>eudicotyledons</taxon>
        <taxon>Gunneridae</taxon>
        <taxon>Pentapetalae</taxon>
        <taxon>asterids</taxon>
        <taxon>lamiids</taxon>
        <taxon>Solanales</taxon>
        <taxon>Solanaceae</taxon>
        <taxon>Solanoideae</taxon>
        <taxon>Solaneae</taxon>
        <taxon>Solanum</taxon>
        <taxon>Solanum subgen. Lycopersicon</taxon>
    </lineage>
</organism>
<proteinExistence type="inferred from homology"/>
<evidence type="ECO:0000256" key="7">
    <source>
        <dbReference type="RuleBase" id="RU000663"/>
    </source>
</evidence>
<evidence type="ECO:0000256" key="4">
    <source>
        <dbReference type="ARBA" id="ARBA00022980"/>
    </source>
</evidence>
<dbReference type="Gramene" id="Solyc06g064620.3.1">
    <property type="protein sequence ID" value="Solyc06g064620.3.1"/>
    <property type="gene ID" value="Solyc06g064620.3"/>
</dbReference>
<dbReference type="SMART" id="SM01384">
    <property type="entry name" value="Ribosomal_L15e"/>
    <property type="match status" value="1"/>
</dbReference>
<dbReference type="InterPro" id="IPR024794">
    <property type="entry name" value="Rbsml_eL15_core_dom_sf"/>
</dbReference>
<dbReference type="EnsemblPlants" id="Solyc06g064620.3.1">
    <property type="protein sequence ID" value="Solyc06g064620.3.1"/>
    <property type="gene ID" value="Solyc06g064620.3"/>
</dbReference>
<dbReference type="Gene3D" id="2.115.10.20">
    <property type="entry name" value="Glycosyl hydrolase domain, family 43"/>
    <property type="match status" value="1"/>
</dbReference>
<keyword evidence="4 7" id="KW-0689">Ribosomal protein</keyword>
<reference evidence="11" key="2">
    <citation type="submission" date="2019-01" db="UniProtKB">
        <authorList>
            <consortium name="EnsemblPlants"/>
        </authorList>
    </citation>
    <scope>IDENTIFICATION</scope>
    <source>
        <strain evidence="11">cv. Heinz 1706</strain>
    </source>
</reference>
<accession>A0A3Q7HRU2</accession>
<name>A0A3Q7HRU2_SOLLC</name>